<dbReference type="Gene3D" id="3.10.450.50">
    <property type="match status" value="1"/>
</dbReference>
<reference evidence="1 2" key="1">
    <citation type="submission" date="2016-11" db="EMBL/GenBank/DDBJ databases">
        <authorList>
            <person name="Jaros S."/>
            <person name="Januszkiewicz K."/>
            <person name="Wedrychowicz H."/>
        </authorList>
    </citation>
    <scope>NUCLEOTIDE SEQUENCE [LARGE SCALE GENOMIC DNA]</scope>
    <source>
        <strain evidence="1 2">DSM 15929</strain>
    </source>
</reference>
<protein>
    <recommendedName>
        <fullName evidence="3">DUF5104 domain-containing protein</fullName>
    </recommendedName>
</protein>
<accession>A0A1M6Y402</accession>
<name>A0A1M6Y402_9FIRM</name>
<dbReference type="InterPro" id="IPR031344">
    <property type="entry name" value="DUF5104"/>
</dbReference>
<dbReference type="AlphaFoldDB" id="A0A1M6Y402"/>
<dbReference type="RefSeq" id="WP_073278811.1">
    <property type="nucleotide sequence ID" value="NZ_FRAC01000024.1"/>
</dbReference>
<dbReference type="Pfam" id="PF17117">
    <property type="entry name" value="DUF5104"/>
    <property type="match status" value="1"/>
</dbReference>
<evidence type="ECO:0000313" key="1">
    <source>
        <dbReference type="EMBL" id="SHL12878.1"/>
    </source>
</evidence>
<dbReference type="Proteomes" id="UP000184386">
    <property type="component" value="Unassembled WGS sequence"/>
</dbReference>
<dbReference type="EMBL" id="FRAC01000024">
    <property type="protein sequence ID" value="SHL12878.1"/>
    <property type="molecule type" value="Genomic_DNA"/>
</dbReference>
<dbReference type="STRING" id="1121322.SAMN02745136_04135"/>
<keyword evidence="2" id="KW-1185">Reference proteome</keyword>
<proteinExistence type="predicted"/>
<gene>
    <name evidence="1" type="ORF">SAMN02745136_04135</name>
</gene>
<sequence>MKKRVVVLWLLISIFLLNSCSFYGNKKIIVDDSENRADKKIEQLIEVIKNEDKDELESMFSEKALNETEGFEDSIDYLFDYIQGNIEGWERFRFSGNTSVDNGKKSESLVSWYTVQTDQESYMFFIIDFTIDTINPDNEGLYTLRVIKAKDEDKEFGYVEDMKIPGIYIPKE</sequence>
<evidence type="ECO:0008006" key="3">
    <source>
        <dbReference type="Google" id="ProtNLM"/>
    </source>
</evidence>
<organism evidence="1 2">
    <name type="scientific">Anaerocolumna jejuensis DSM 15929</name>
    <dbReference type="NCBI Taxonomy" id="1121322"/>
    <lineage>
        <taxon>Bacteria</taxon>
        <taxon>Bacillati</taxon>
        <taxon>Bacillota</taxon>
        <taxon>Clostridia</taxon>
        <taxon>Lachnospirales</taxon>
        <taxon>Lachnospiraceae</taxon>
        <taxon>Anaerocolumna</taxon>
    </lineage>
</organism>
<evidence type="ECO:0000313" key="2">
    <source>
        <dbReference type="Proteomes" id="UP000184386"/>
    </source>
</evidence>